<dbReference type="EMBL" id="JBHUIT010000002">
    <property type="protein sequence ID" value="MFD2255612.1"/>
    <property type="molecule type" value="Genomic_DNA"/>
</dbReference>
<gene>
    <name evidence="1" type="ORF">ACFSSA_02905</name>
</gene>
<proteinExistence type="predicted"/>
<accession>A0ABW5D480</accession>
<dbReference type="Proteomes" id="UP001597375">
    <property type="component" value="Unassembled WGS sequence"/>
</dbReference>
<dbReference type="RefSeq" id="WP_386818269.1">
    <property type="nucleotide sequence ID" value="NZ_JBHUIT010000002.1"/>
</dbReference>
<protein>
    <submittedName>
        <fullName evidence="1">Uncharacterized protein</fullName>
    </submittedName>
</protein>
<sequence>MISYIGNRPAIQIGPYQVLDYDTLWLEDALRRAAQAADLEDFPLVEEIRSGVELYLENKCPLRLLLLEDLYERVRKMLVKIGCEKIAEKLEPLAPPVTVSLVKAAYDAGNGFELGFFKAIRNELSELRNAGAEQVHFTGLRESALILRGREKWNKHCDSLLEEIKSFLTACDREQSRRSKALRLSMES</sequence>
<evidence type="ECO:0000313" key="1">
    <source>
        <dbReference type="EMBL" id="MFD2255612.1"/>
    </source>
</evidence>
<evidence type="ECO:0000313" key="2">
    <source>
        <dbReference type="Proteomes" id="UP001597375"/>
    </source>
</evidence>
<reference evidence="2" key="1">
    <citation type="journal article" date="2019" name="Int. J. Syst. Evol. Microbiol.">
        <title>The Global Catalogue of Microorganisms (GCM) 10K type strain sequencing project: providing services to taxonomists for standard genome sequencing and annotation.</title>
        <authorList>
            <consortium name="The Broad Institute Genomics Platform"/>
            <consortium name="The Broad Institute Genome Sequencing Center for Infectious Disease"/>
            <person name="Wu L."/>
            <person name="Ma J."/>
        </authorList>
    </citation>
    <scope>NUCLEOTIDE SEQUENCE [LARGE SCALE GENOMIC DNA]</scope>
    <source>
        <strain evidence="2">CGMCC 4.7106</strain>
    </source>
</reference>
<organism evidence="1 2">
    <name type="scientific">Luteolibacter algae</name>
    <dbReference type="NCBI Taxonomy" id="454151"/>
    <lineage>
        <taxon>Bacteria</taxon>
        <taxon>Pseudomonadati</taxon>
        <taxon>Verrucomicrobiota</taxon>
        <taxon>Verrucomicrobiia</taxon>
        <taxon>Verrucomicrobiales</taxon>
        <taxon>Verrucomicrobiaceae</taxon>
        <taxon>Luteolibacter</taxon>
    </lineage>
</organism>
<name>A0ABW5D480_9BACT</name>
<keyword evidence="2" id="KW-1185">Reference proteome</keyword>
<comment type="caution">
    <text evidence="1">The sequence shown here is derived from an EMBL/GenBank/DDBJ whole genome shotgun (WGS) entry which is preliminary data.</text>
</comment>